<dbReference type="EMBL" id="BKCJ010003200">
    <property type="protein sequence ID" value="GEU53611.1"/>
    <property type="molecule type" value="Genomic_DNA"/>
</dbReference>
<gene>
    <name evidence="1" type="ORF">Tci_025589</name>
</gene>
<proteinExistence type="predicted"/>
<accession>A0A6L2KVG2</accession>
<organism evidence="1">
    <name type="scientific">Tanacetum cinerariifolium</name>
    <name type="common">Dalmatian daisy</name>
    <name type="synonym">Chrysanthemum cinerariifolium</name>
    <dbReference type="NCBI Taxonomy" id="118510"/>
    <lineage>
        <taxon>Eukaryota</taxon>
        <taxon>Viridiplantae</taxon>
        <taxon>Streptophyta</taxon>
        <taxon>Embryophyta</taxon>
        <taxon>Tracheophyta</taxon>
        <taxon>Spermatophyta</taxon>
        <taxon>Magnoliopsida</taxon>
        <taxon>eudicotyledons</taxon>
        <taxon>Gunneridae</taxon>
        <taxon>Pentapetalae</taxon>
        <taxon>asterids</taxon>
        <taxon>campanulids</taxon>
        <taxon>Asterales</taxon>
        <taxon>Asteraceae</taxon>
        <taxon>Asteroideae</taxon>
        <taxon>Anthemideae</taxon>
        <taxon>Anthemidinae</taxon>
        <taxon>Tanacetum</taxon>
    </lineage>
</organism>
<dbReference type="AlphaFoldDB" id="A0A6L2KVG2"/>
<protein>
    <submittedName>
        <fullName evidence="1">Uncharacterized protein</fullName>
    </submittedName>
</protein>
<reference evidence="1" key="1">
    <citation type="journal article" date="2019" name="Sci. Rep.">
        <title>Draft genome of Tanacetum cinerariifolium, the natural source of mosquito coil.</title>
        <authorList>
            <person name="Yamashiro T."/>
            <person name="Shiraishi A."/>
            <person name="Satake H."/>
            <person name="Nakayama K."/>
        </authorList>
    </citation>
    <scope>NUCLEOTIDE SEQUENCE</scope>
</reference>
<comment type="caution">
    <text evidence="1">The sequence shown here is derived from an EMBL/GenBank/DDBJ whole genome shotgun (WGS) entry which is preliminary data.</text>
</comment>
<evidence type="ECO:0000313" key="1">
    <source>
        <dbReference type="EMBL" id="GEU53611.1"/>
    </source>
</evidence>
<name>A0A6L2KVG2_TANCI</name>
<sequence length="91" mass="10736">MATGGGVEDGDATELMRMVVMVWCGGLVVKRRWGRDRGVWRRLWWVGRSWPKMGRRRQTEKRRRWERILRGPRPEAHGEVFKDGLGLEETC</sequence>